<gene>
    <name evidence="11" type="ORF">CLEP1334_LOCUS5566</name>
</gene>
<evidence type="ECO:0000256" key="8">
    <source>
        <dbReference type="SAM" id="Coils"/>
    </source>
</evidence>
<dbReference type="FunFam" id="1.10.510.10:FF:000624">
    <property type="entry name" value="Mitogen-activated protein kinase"/>
    <property type="match status" value="1"/>
</dbReference>
<dbReference type="InterPro" id="IPR011009">
    <property type="entry name" value="Kinase-like_dom_sf"/>
</dbReference>
<dbReference type="SMART" id="SM00220">
    <property type="entry name" value="S_TKc"/>
    <property type="match status" value="1"/>
</dbReference>
<evidence type="ECO:0000256" key="6">
    <source>
        <dbReference type="ARBA" id="ARBA00022840"/>
    </source>
</evidence>
<dbReference type="InterPro" id="IPR000719">
    <property type="entry name" value="Prot_kinase_dom"/>
</dbReference>
<accession>A0A7S0ISY0</accession>
<keyword evidence="3" id="KW-0808">Transferase</keyword>
<dbReference type="AlphaFoldDB" id="A0A7S0ISY0"/>
<dbReference type="GO" id="GO:0007165">
    <property type="term" value="P:signal transduction"/>
    <property type="evidence" value="ECO:0007669"/>
    <property type="project" value="TreeGrafter"/>
</dbReference>
<evidence type="ECO:0000256" key="5">
    <source>
        <dbReference type="ARBA" id="ARBA00022777"/>
    </source>
</evidence>
<feature type="compositionally biased region" description="Basic and acidic residues" evidence="9">
    <location>
        <begin position="558"/>
        <end position="570"/>
    </location>
</feature>
<name>A0A7S0ISY0_9EUKA</name>
<feature type="domain" description="Protein kinase" evidence="10">
    <location>
        <begin position="18"/>
        <end position="302"/>
    </location>
</feature>
<evidence type="ECO:0000256" key="1">
    <source>
        <dbReference type="ARBA" id="ARBA00005527"/>
    </source>
</evidence>
<dbReference type="GO" id="GO:0005524">
    <property type="term" value="F:ATP binding"/>
    <property type="evidence" value="ECO:0007669"/>
    <property type="project" value="UniProtKB-UniRule"/>
</dbReference>
<evidence type="ECO:0000256" key="9">
    <source>
        <dbReference type="SAM" id="MobiDB-lite"/>
    </source>
</evidence>
<keyword evidence="4 7" id="KW-0547">Nucleotide-binding</keyword>
<dbReference type="GO" id="GO:0004674">
    <property type="term" value="F:protein serine/threonine kinase activity"/>
    <property type="evidence" value="ECO:0007669"/>
    <property type="project" value="UniProtKB-KW"/>
</dbReference>
<keyword evidence="8" id="KW-0175">Coiled coil</keyword>
<dbReference type="InterPro" id="IPR039192">
    <property type="entry name" value="STKc_GSK3"/>
</dbReference>
<comment type="similarity">
    <text evidence="1">Belongs to the protein kinase superfamily. CMGC Ser/Thr protein kinase family. GSK-3 subfamily.</text>
</comment>
<dbReference type="PANTHER" id="PTHR24057">
    <property type="entry name" value="GLYCOGEN SYNTHASE KINASE-3 ALPHA"/>
    <property type="match status" value="1"/>
</dbReference>
<dbReference type="InterPro" id="IPR008271">
    <property type="entry name" value="Ser/Thr_kinase_AS"/>
</dbReference>
<reference evidence="11" key="1">
    <citation type="submission" date="2021-01" db="EMBL/GenBank/DDBJ databases">
        <authorList>
            <person name="Corre E."/>
            <person name="Pelletier E."/>
            <person name="Niang G."/>
            <person name="Scheremetjew M."/>
            <person name="Finn R."/>
            <person name="Kale V."/>
            <person name="Holt S."/>
            <person name="Cochrane G."/>
            <person name="Meng A."/>
            <person name="Brown T."/>
            <person name="Cohen L."/>
        </authorList>
    </citation>
    <scope>NUCLEOTIDE SEQUENCE</scope>
    <source>
        <strain evidence="11">RCC1130</strain>
    </source>
</reference>
<dbReference type="Gene3D" id="1.10.510.10">
    <property type="entry name" value="Transferase(Phosphotransferase) domain 1"/>
    <property type="match status" value="1"/>
</dbReference>
<organism evidence="11">
    <name type="scientific">Calcidiscus leptoporus</name>
    <dbReference type="NCBI Taxonomy" id="127549"/>
    <lineage>
        <taxon>Eukaryota</taxon>
        <taxon>Haptista</taxon>
        <taxon>Haptophyta</taxon>
        <taxon>Prymnesiophyceae</taxon>
        <taxon>Coccolithales</taxon>
        <taxon>Calcidiscaceae</taxon>
        <taxon>Calcidiscus</taxon>
    </lineage>
</organism>
<dbReference type="GO" id="GO:0030154">
    <property type="term" value="P:cell differentiation"/>
    <property type="evidence" value="ECO:0007669"/>
    <property type="project" value="TreeGrafter"/>
</dbReference>
<dbReference type="SUPFAM" id="SSF56112">
    <property type="entry name" value="Protein kinase-like (PK-like)"/>
    <property type="match status" value="1"/>
</dbReference>
<evidence type="ECO:0000256" key="2">
    <source>
        <dbReference type="ARBA" id="ARBA00022527"/>
    </source>
</evidence>
<dbReference type="PANTHER" id="PTHR24057:SF0">
    <property type="entry name" value="PROTEIN KINASE SHAGGY-RELATED"/>
    <property type="match status" value="1"/>
</dbReference>
<dbReference type="Pfam" id="PF00069">
    <property type="entry name" value="Pkinase"/>
    <property type="match status" value="1"/>
</dbReference>
<dbReference type="GO" id="GO:0005634">
    <property type="term" value="C:nucleus"/>
    <property type="evidence" value="ECO:0007669"/>
    <property type="project" value="TreeGrafter"/>
</dbReference>
<dbReference type="EMBL" id="HBER01011176">
    <property type="protein sequence ID" value="CAD8530314.1"/>
    <property type="molecule type" value="Transcribed_RNA"/>
</dbReference>
<evidence type="ECO:0000256" key="3">
    <source>
        <dbReference type="ARBA" id="ARBA00022679"/>
    </source>
</evidence>
<keyword evidence="6 7" id="KW-0067">ATP-binding</keyword>
<evidence type="ECO:0000256" key="7">
    <source>
        <dbReference type="PROSITE-ProRule" id="PRU10141"/>
    </source>
</evidence>
<feature type="binding site" evidence="7">
    <location>
        <position position="47"/>
    </location>
    <ligand>
        <name>ATP</name>
        <dbReference type="ChEBI" id="CHEBI:30616"/>
    </ligand>
</feature>
<dbReference type="GO" id="GO:0005737">
    <property type="term" value="C:cytoplasm"/>
    <property type="evidence" value="ECO:0007669"/>
    <property type="project" value="TreeGrafter"/>
</dbReference>
<dbReference type="PROSITE" id="PS50011">
    <property type="entry name" value="PROTEIN_KINASE_DOM"/>
    <property type="match status" value="1"/>
</dbReference>
<feature type="region of interest" description="Disordered" evidence="9">
    <location>
        <begin position="475"/>
        <end position="595"/>
    </location>
</feature>
<dbReference type="InterPro" id="IPR050591">
    <property type="entry name" value="GSK-3"/>
</dbReference>
<dbReference type="InterPro" id="IPR017441">
    <property type="entry name" value="Protein_kinase_ATP_BS"/>
</dbReference>
<dbReference type="PROSITE" id="PS00108">
    <property type="entry name" value="PROTEIN_KINASE_ST"/>
    <property type="match status" value="1"/>
</dbReference>
<evidence type="ECO:0000256" key="4">
    <source>
        <dbReference type="ARBA" id="ARBA00022741"/>
    </source>
</evidence>
<evidence type="ECO:0000313" key="11">
    <source>
        <dbReference type="EMBL" id="CAD8530314.1"/>
    </source>
</evidence>
<proteinExistence type="inferred from homology"/>
<keyword evidence="2" id="KW-0723">Serine/threonine-protein kinase</keyword>
<evidence type="ECO:0000259" key="10">
    <source>
        <dbReference type="PROSITE" id="PS50011"/>
    </source>
</evidence>
<feature type="coiled-coil region" evidence="8">
    <location>
        <begin position="412"/>
        <end position="469"/>
    </location>
</feature>
<protein>
    <recommendedName>
        <fullName evidence="10">Protein kinase domain-containing protein</fullName>
    </recommendedName>
</protein>
<dbReference type="PROSITE" id="PS00107">
    <property type="entry name" value="PROTEIN_KINASE_ATP"/>
    <property type="match status" value="1"/>
</dbReference>
<sequence length="595" mass="65911">MEAEGSEGETWEGGGKRYKMEKVVGNGAFGIVWRARDEGGSQVAIKKVILDRRYHNRELEMMKQLEHECVIRLLNYFEKPGRKRDETYLHLVMDYLPETIRSVAMQYHKQRMRFPVDHVRIYLYQALKALEHIHSMHICHRDLKPDNFLVDPVRLSLKLIDFGCAKVLVKGQPNVSYICSRYYRAPELLFGATEYGCSLDMWSMGTILAELLLGHLPFQGQDSTQQHLIEIMKLLGTPSERELRAMRATCTSADLPKLKAYPWERIFPSGTSSRAVDLSHKLLCYDPSLRLSATQMLMHPFFEGVQYSLSDEADPQSRDGASAWRKQMHDAYEQYVVACNKEALDTLPALEMALSTKLSQRDNLGVDAVVETARVALSHVIGVAEAADCAAFQQLSACVRSSLRTESGEASAETAGAELAKLREQIEAARDAKKEPTHDVELKALRGQLEQLAQQLAQQEEAQQEAAKVRCHSGCQTDPEAAKSPTTPAALGRRSSCPRGSIACGSEYTSSPMLARPSVVHGSEPRRAVADCTSMPNDNLGAVTPMGLLSRENSVNPGHEHPSDALDSRDSSFNSTRSGFRTAAGGAGGSVLQMQ</sequence>
<dbReference type="Gene3D" id="3.30.200.20">
    <property type="entry name" value="Phosphorylase Kinase, domain 1"/>
    <property type="match status" value="1"/>
</dbReference>
<keyword evidence="5" id="KW-0418">Kinase</keyword>
<dbReference type="CDD" id="cd14137">
    <property type="entry name" value="STKc_GSK3"/>
    <property type="match status" value="1"/>
</dbReference>